<evidence type="ECO:0000259" key="9">
    <source>
        <dbReference type="PROSITE" id="PS51330"/>
    </source>
</evidence>
<comment type="catalytic activity">
    <reaction evidence="8">
        <text>(6S)-5,6,7,8-tetrahydrofolate + NADP(+) = 7,8-dihydrofolate + NADPH + H(+)</text>
        <dbReference type="Rhea" id="RHEA:15009"/>
        <dbReference type="ChEBI" id="CHEBI:15378"/>
        <dbReference type="ChEBI" id="CHEBI:57451"/>
        <dbReference type="ChEBI" id="CHEBI:57453"/>
        <dbReference type="ChEBI" id="CHEBI:57783"/>
        <dbReference type="ChEBI" id="CHEBI:58349"/>
        <dbReference type="EC" id="1.5.1.3"/>
    </reaction>
</comment>
<gene>
    <name evidence="10" type="ORF">FVW59_09325</name>
</gene>
<protein>
    <recommendedName>
        <fullName evidence="3 8">Dihydrofolate reductase</fullName>
        <ecNumber evidence="3 8">1.5.1.3</ecNumber>
    </recommendedName>
</protein>
<accession>A0A5C8ZYK1</accession>
<keyword evidence="5 8" id="KW-0521">NADP</keyword>
<dbReference type="PANTHER" id="PTHR48069">
    <property type="entry name" value="DIHYDROFOLATE REDUCTASE"/>
    <property type="match status" value="1"/>
</dbReference>
<evidence type="ECO:0000256" key="1">
    <source>
        <dbReference type="ARBA" id="ARBA00004903"/>
    </source>
</evidence>
<dbReference type="SUPFAM" id="SSF53597">
    <property type="entry name" value="Dihydrofolate reductase-like"/>
    <property type="match status" value="1"/>
</dbReference>
<dbReference type="GO" id="GO:0006730">
    <property type="term" value="P:one-carbon metabolic process"/>
    <property type="evidence" value="ECO:0007669"/>
    <property type="project" value="UniProtKB-KW"/>
</dbReference>
<organism evidence="10 11">
    <name type="scientific">Parahaliea aestuarii</name>
    <dbReference type="NCBI Taxonomy" id="1852021"/>
    <lineage>
        <taxon>Bacteria</taxon>
        <taxon>Pseudomonadati</taxon>
        <taxon>Pseudomonadota</taxon>
        <taxon>Gammaproteobacteria</taxon>
        <taxon>Cellvibrionales</taxon>
        <taxon>Halieaceae</taxon>
        <taxon>Parahaliea</taxon>
    </lineage>
</organism>
<dbReference type="PANTHER" id="PTHR48069:SF3">
    <property type="entry name" value="DIHYDROFOLATE REDUCTASE"/>
    <property type="match status" value="1"/>
</dbReference>
<evidence type="ECO:0000256" key="2">
    <source>
        <dbReference type="ARBA" id="ARBA00009539"/>
    </source>
</evidence>
<dbReference type="OrthoDB" id="9804315at2"/>
<reference evidence="10 11" key="1">
    <citation type="submission" date="2019-08" db="EMBL/GenBank/DDBJ databases">
        <title>Parahaliea maris sp. nov., isolated from the surface seawater.</title>
        <authorList>
            <person name="Liu Y."/>
        </authorList>
    </citation>
    <scope>NUCLEOTIDE SEQUENCE [LARGE SCALE GENOMIC DNA]</scope>
    <source>
        <strain evidence="10 11">S2-26</strain>
    </source>
</reference>
<dbReference type="GO" id="GO:0004146">
    <property type="term" value="F:dihydrofolate reductase activity"/>
    <property type="evidence" value="ECO:0007669"/>
    <property type="project" value="UniProtKB-EC"/>
</dbReference>
<dbReference type="Gene3D" id="3.40.430.10">
    <property type="entry name" value="Dihydrofolate Reductase, subunit A"/>
    <property type="match status" value="1"/>
</dbReference>
<feature type="domain" description="DHFR" evidence="9">
    <location>
        <begin position="2"/>
        <end position="166"/>
    </location>
</feature>
<dbReference type="Pfam" id="PF00186">
    <property type="entry name" value="DHFR_1"/>
    <property type="match status" value="1"/>
</dbReference>
<keyword evidence="4 8" id="KW-0554">One-carbon metabolism</keyword>
<dbReference type="GO" id="GO:0005829">
    <property type="term" value="C:cytosol"/>
    <property type="evidence" value="ECO:0007669"/>
    <property type="project" value="TreeGrafter"/>
</dbReference>
<sequence>MGLGVIVAVADNGVVGRDNALPWHLPGDLAWFKRNTLGKPVIMGRRTWESIGRPLPGRLNIVVSRNPDYCADGATVTGSLQSALALGRARAASDGAEEVMVIGGPGLYAEALPLADRFYVTEVHAEVAGDAVLPPVDWSAWREISRERQKAANSASYDYSFVVFERTQANSR</sequence>
<dbReference type="GO" id="GO:0070401">
    <property type="term" value="F:NADP+ binding"/>
    <property type="evidence" value="ECO:0007669"/>
    <property type="project" value="UniProtKB-ARBA"/>
</dbReference>
<evidence type="ECO:0000313" key="10">
    <source>
        <dbReference type="EMBL" id="TXS92682.1"/>
    </source>
</evidence>
<comment type="caution">
    <text evidence="10">The sequence shown here is derived from an EMBL/GenBank/DDBJ whole genome shotgun (WGS) entry which is preliminary data.</text>
</comment>
<dbReference type="FunFam" id="3.40.430.10:FF:000001">
    <property type="entry name" value="Dihydrofolate reductase"/>
    <property type="match status" value="1"/>
</dbReference>
<evidence type="ECO:0000256" key="5">
    <source>
        <dbReference type="ARBA" id="ARBA00022857"/>
    </source>
</evidence>
<comment type="similarity">
    <text evidence="2 8">Belongs to the dihydrofolate reductase family.</text>
</comment>
<keyword evidence="6 8" id="KW-0560">Oxidoreductase</keyword>
<evidence type="ECO:0000256" key="6">
    <source>
        <dbReference type="ARBA" id="ARBA00023002"/>
    </source>
</evidence>
<dbReference type="GO" id="GO:0046452">
    <property type="term" value="P:dihydrofolate metabolic process"/>
    <property type="evidence" value="ECO:0007669"/>
    <property type="project" value="TreeGrafter"/>
</dbReference>
<dbReference type="InterPro" id="IPR024072">
    <property type="entry name" value="DHFR-like_dom_sf"/>
</dbReference>
<evidence type="ECO:0000256" key="7">
    <source>
        <dbReference type="ARBA" id="ARBA00025067"/>
    </source>
</evidence>
<comment type="function">
    <text evidence="7 8">Key enzyme in folate metabolism. Catalyzes an essential reaction for de novo glycine and purine synthesis, and for DNA precursor synthesis.</text>
</comment>
<dbReference type="EMBL" id="VRYZ01000003">
    <property type="protein sequence ID" value="TXS92682.1"/>
    <property type="molecule type" value="Genomic_DNA"/>
</dbReference>
<evidence type="ECO:0000256" key="4">
    <source>
        <dbReference type="ARBA" id="ARBA00022563"/>
    </source>
</evidence>
<dbReference type="PRINTS" id="PR00070">
    <property type="entry name" value="DHFR"/>
</dbReference>
<dbReference type="InterPro" id="IPR001796">
    <property type="entry name" value="DHFR_dom"/>
</dbReference>
<evidence type="ECO:0000256" key="8">
    <source>
        <dbReference type="PIRNR" id="PIRNR000194"/>
    </source>
</evidence>
<name>A0A5C8ZYK1_9GAMM</name>
<dbReference type="PROSITE" id="PS51330">
    <property type="entry name" value="DHFR_2"/>
    <property type="match status" value="1"/>
</dbReference>
<dbReference type="UniPathway" id="UPA00077">
    <property type="reaction ID" value="UER00158"/>
</dbReference>
<dbReference type="GO" id="GO:0046655">
    <property type="term" value="P:folic acid metabolic process"/>
    <property type="evidence" value="ECO:0007669"/>
    <property type="project" value="TreeGrafter"/>
</dbReference>
<evidence type="ECO:0000256" key="3">
    <source>
        <dbReference type="ARBA" id="ARBA00012856"/>
    </source>
</evidence>
<dbReference type="Proteomes" id="UP000321933">
    <property type="component" value="Unassembled WGS sequence"/>
</dbReference>
<proteinExistence type="inferred from homology"/>
<dbReference type="AlphaFoldDB" id="A0A5C8ZYK1"/>
<dbReference type="InterPro" id="IPR012259">
    <property type="entry name" value="DHFR"/>
</dbReference>
<comment type="pathway">
    <text evidence="1 8">Cofactor biosynthesis; tetrahydrofolate biosynthesis; 5,6,7,8-tetrahydrofolate from 7,8-dihydrofolate: step 1/1.</text>
</comment>
<dbReference type="EC" id="1.5.1.3" evidence="3 8"/>
<dbReference type="CDD" id="cd00209">
    <property type="entry name" value="DHFR"/>
    <property type="match status" value="1"/>
</dbReference>
<evidence type="ECO:0000313" key="11">
    <source>
        <dbReference type="Proteomes" id="UP000321933"/>
    </source>
</evidence>
<keyword evidence="11" id="KW-1185">Reference proteome</keyword>
<dbReference type="GO" id="GO:0046654">
    <property type="term" value="P:tetrahydrofolate biosynthetic process"/>
    <property type="evidence" value="ECO:0007669"/>
    <property type="project" value="UniProtKB-UniPathway"/>
</dbReference>
<dbReference type="PIRSF" id="PIRSF000194">
    <property type="entry name" value="DHFR"/>
    <property type="match status" value="1"/>
</dbReference>